<evidence type="ECO:0000256" key="1">
    <source>
        <dbReference type="SAM" id="Phobius"/>
    </source>
</evidence>
<dbReference type="EMBL" id="JAXCGZ010014230">
    <property type="protein sequence ID" value="KAK7071586.1"/>
    <property type="molecule type" value="Genomic_DNA"/>
</dbReference>
<name>A0AAN8ZWR4_HALRR</name>
<comment type="caution">
    <text evidence="3">The sequence shown here is derived from an EMBL/GenBank/DDBJ whole genome shotgun (WGS) entry which is preliminary data.</text>
</comment>
<dbReference type="SMART" id="SM00409">
    <property type="entry name" value="IG"/>
    <property type="match status" value="1"/>
</dbReference>
<dbReference type="PANTHER" id="PTHR21261:SF15">
    <property type="entry name" value="BEATEN PATH IIIA, ISOFORM D-RELATED"/>
    <property type="match status" value="1"/>
</dbReference>
<dbReference type="SUPFAM" id="SSF48726">
    <property type="entry name" value="Immunoglobulin"/>
    <property type="match status" value="1"/>
</dbReference>
<protein>
    <recommendedName>
        <fullName evidence="2">Ig-like domain-containing protein</fullName>
    </recommendedName>
</protein>
<evidence type="ECO:0000259" key="2">
    <source>
        <dbReference type="PROSITE" id="PS50835"/>
    </source>
</evidence>
<dbReference type="InterPro" id="IPR007110">
    <property type="entry name" value="Ig-like_dom"/>
</dbReference>
<accession>A0AAN8ZWR4</accession>
<sequence length="307" mass="34697">DVFRPFLLECEAVNFQNFIVPKEIKAGGNTTLVCDVDPWPGPLYSISWWKDGVQFYRVAVTKSLPEKQSTLGSSSHLRFARLFPLDGVTLKAGSRLGEVILDKVEAVASGTYTCEAVADFPSFSQNLISANLSVIEPPATRPILSGFKGHYHPGEILTANCTVLRSHPAPVVSWFVNHHMVRGKVLEVTRNDDHLFTLVSRLTLRLKENHFHDKLLNLTCDSRIGEALWSSNSIQASYSPVLKMNHVENQERWHLPSTMDDYMENALEGNLIPYQRLHSGGLPVYAAPWRLFWIILPVILIWFYELL</sequence>
<gene>
    <name evidence="3" type="ORF">SK128_020351</name>
</gene>
<dbReference type="InterPro" id="IPR003599">
    <property type="entry name" value="Ig_sub"/>
</dbReference>
<organism evidence="3 4">
    <name type="scientific">Halocaridina rubra</name>
    <name type="common">Hawaiian red shrimp</name>
    <dbReference type="NCBI Taxonomy" id="373956"/>
    <lineage>
        <taxon>Eukaryota</taxon>
        <taxon>Metazoa</taxon>
        <taxon>Ecdysozoa</taxon>
        <taxon>Arthropoda</taxon>
        <taxon>Crustacea</taxon>
        <taxon>Multicrustacea</taxon>
        <taxon>Malacostraca</taxon>
        <taxon>Eumalacostraca</taxon>
        <taxon>Eucarida</taxon>
        <taxon>Decapoda</taxon>
        <taxon>Pleocyemata</taxon>
        <taxon>Caridea</taxon>
        <taxon>Atyoidea</taxon>
        <taxon>Atyidae</taxon>
        <taxon>Halocaridina</taxon>
    </lineage>
</organism>
<dbReference type="PANTHER" id="PTHR21261">
    <property type="entry name" value="BEAT PROTEIN"/>
    <property type="match status" value="1"/>
</dbReference>
<dbReference type="InterPro" id="IPR013783">
    <property type="entry name" value="Ig-like_fold"/>
</dbReference>
<keyword evidence="1" id="KW-1133">Transmembrane helix</keyword>
<dbReference type="PROSITE" id="PS50835">
    <property type="entry name" value="IG_LIKE"/>
    <property type="match status" value="1"/>
</dbReference>
<dbReference type="Gene3D" id="2.60.40.10">
    <property type="entry name" value="Immunoglobulins"/>
    <property type="match status" value="2"/>
</dbReference>
<feature type="transmembrane region" description="Helical" evidence="1">
    <location>
        <begin position="282"/>
        <end position="304"/>
    </location>
</feature>
<proteinExistence type="predicted"/>
<dbReference type="AlphaFoldDB" id="A0AAN8ZWR4"/>
<keyword evidence="4" id="KW-1185">Reference proteome</keyword>
<keyword evidence="1" id="KW-0472">Membrane</keyword>
<feature type="domain" description="Ig-like" evidence="2">
    <location>
        <begin position="5"/>
        <end position="133"/>
    </location>
</feature>
<evidence type="ECO:0000313" key="4">
    <source>
        <dbReference type="Proteomes" id="UP001381693"/>
    </source>
</evidence>
<reference evidence="3 4" key="1">
    <citation type="submission" date="2023-11" db="EMBL/GenBank/DDBJ databases">
        <title>Halocaridina rubra genome assembly.</title>
        <authorList>
            <person name="Smith C."/>
        </authorList>
    </citation>
    <scope>NUCLEOTIDE SEQUENCE [LARGE SCALE GENOMIC DNA]</scope>
    <source>
        <strain evidence="3">EP-1</strain>
        <tissue evidence="3">Whole</tissue>
    </source>
</reference>
<evidence type="ECO:0000313" key="3">
    <source>
        <dbReference type="EMBL" id="KAK7071586.1"/>
    </source>
</evidence>
<keyword evidence="1" id="KW-0812">Transmembrane</keyword>
<dbReference type="Proteomes" id="UP001381693">
    <property type="component" value="Unassembled WGS sequence"/>
</dbReference>
<feature type="non-terminal residue" evidence="3">
    <location>
        <position position="1"/>
    </location>
</feature>
<dbReference type="InterPro" id="IPR036179">
    <property type="entry name" value="Ig-like_dom_sf"/>
</dbReference>